<dbReference type="InterPro" id="IPR051922">
    <property type="entry name" value="Bact_Sporulation_Assoc"/>
</dbReference>
<dbReference type="Gene3D" id="3.40.50.12090">
    <property type="match status" value="2"/>
</dbReference>
<feature type="domain" description="LysM" evidence="1">
    <location>
        <begin position="519"/>
        <end position="563"/>
    </location>
</feature>
<sequence>MEVVDHELIPYKEGFTLKLYLDPSLLEFSKELTELEKNSTSSLNQSINEYIARRFSSIKIYSCKVIIGTMIITTLSLHTDDKSIVLAVDNTYTVVAGDTLSQIARQFNITVTELRNYNQLQSDQIVVGQTLKIPGLGQSEVIELFGQDRYDTSVAISKHGWSNQANAIVLGRGDIAIDALTASVLAKKHESPLLLTRSNQIPKSVIDEISRLKPKTIYIAGGTVAVSESIVADLKNRGYQVIRVSGQDRYDTSVQMAKQINNKTEVILTTGDANSPDALAVAPYAGVSQIPIVFTRRDQVPGSVAQYIRENQIKKVTIIGGENAVSKGVINQLQNLGVSQVERIAGANRYATSVQIAEKFKGSLTSSSVYIASGQSYIDALPASALAARNKAPIILTARDSLPADVNNWFTTNKANLRQIAVLGGTSVIANQVRDQLRGKPATVDPPTAIPTQEVAPTVQFYTVRSGDTLSAIANRFGTTVNSIRQLNNLTSDMIQIGQVLRVSVEGSSDSLQKTITYTSHTVRSGDNLWNLAIQYGVPMNELMQVNGLNHNSHLFIGQVLQVPVHHIPVKPVVSARHGELLDWWSEARYVFSTGKTATITDFQTGRQFQVRHTMGGNHADSEPVTAQDAQIMREIWGGSFSWTPRAIIVEVDGRRLAAAMHSFPHGDQVIRDNNYNGHFCIHFLNSQRHSDGLIQDTMQTQVHIAAGTR</sequence>
<dbReference type="Gene3D" id="3.10.350.10">
    <property type="entry name" value="LysM domain"/>
    <property type="match status" value="3"/>
</dbReference>
<comment type="caution">
    <text evidence="2">The sequence shown here is derived from an EMBL/GenBank/DDBJ whole genome shotgun (WGS) entry which is preliminary data.</text>
</comment>
<dbReference type="SMART" id="SM00257">
    <property type="entry name" value="LysM"/>
    <property type="match status" value="3"/>
</dbReference>
<dbReference type="PANTHER" id="PTHR30032:SF8">
    <property type="entry name" value="GERMINATION-SPECIFIC N-ACETYLMURAMOYL-L-ALANINE AMIDASE"/>
    <property type="match status" value="1"/>
</dbReference>
<accession>W4QUP4</accession>
<dbReference type="InterPro" id="IPR036779">
    <property type="entry name" value="LysM_dom_sf"/>
</dbReference>
<gene>
    <name evidence="2" type="ORF">JCM9157_2938</name>
</gene>
<dbReference type="eggNOG" id="COG2247">
    <property type="taxonomic scope" value="Bacteria"/>
</dbReference>
<reference evidence="2 3" key="1">
    <citation type="journal article" date="2014" name="Genome Announc.">
        <title>Draft Genome Sequences of Three Alkaliphilic Bacillus Strains, Bacillus wakoensis JCM 9140T, Bacillus akibai JCM 9157T, and Bacillus hemicellulosilyticus JCM 9152T.</title>
        <authorList>
            <person name="Yuki M."/>
            <person name="Oshima K."/>
            <person name="Suda W."/>
            <person name="Oshida Y."/>
            <person name="Kitamura K."/>
            <person name="Iida T."/>
            <person name="Hattori M."/>
            <person name="Ohkuma M."/>
        </authorList>
    </citation>
    <scope>NUCLEOTIDE SEQUENCE [LARGE SCALE GENOMIC DNA]</scope>
    <source>
        <strain evidence="2 3">JCM 9157</strain>
    </source>
</reference>
<dbReference type="InterPro" id="IPR007253">
    <property type="entry name" value="Cell_wall-bd_2"/>
</dbReference>
<dbReference type="InterPro" id="IPR018392">
    <property type="entry name" value="LysM"/>
</dbReference>
<evidence type="ECO:0000313" key="2">
    <source>
        <dbReference type="EMBL" id="GAE35801.1"/>
    </source>
</evidence>
<dbReference type="STRING" id="1236973.JCM9157_2938"/>
<dbReference type="eggNOG" id="COG1388">
    <property type="taxonomic scope" value="Bacteria"/>
</dbReference>
<keyword evidence="3" id="KW-1185">Reference proteome</keyword>
<dbReference type="AlphaFoldDB" id="W4QUP4"/>
<dbReference type="Pfam" id="PF01476">
    <property type="entry name" value="LysM"/>
    <property type="match status" value="3"/>
</dbReference>
<dbReference type="EMBL" id="BAUV01000023">
    <property type="protein sequence ID" value="GAE35801.1"/>
    <property type="molecule type" value="Genomic_DNA"/>
</dbReference>
<dbReference type="SUPFAM" id="SSF54106">
    <property type="entry name" value="LysM domain"/>
    <property type="match status" value="3"/>
</dbReference>
<dbReference type="OrthoDB" id="529831at2"/>
<dbReference type="PANTHER" id="PTHR30032">
    <property type="entry name" value="N-ACETYLMURAMOYL-L-ALANINE AMIDASE-RELATED"/>
    <property type="match status" value="1"/>
</dbReference>
<evidence type="ECO:0000313" key="3">
    <source>
        <dbReference type="Proteomes" id="UP000018896"/>
    </source>
</evidence>
<dbReference type="RefSeq" id="WP_052013136.1">
    <property type="nucleotide sequence ID" value="NZ_BAUV01000023.1"/>
</dbReference>
<proteinExistence type="predicted"/>
<dbReference type="Pfam" id="PF04122">
    <property type="entry name" value="CW_binding_2"/>
    <property type="match status" value="3"/>
</dbReference>
<dbReference type="PROSITE" id="PS51782">
    <property type="entry name" value="LYSM"/>
    <property type="match status" value="3"/>
</dbReference>
<feature type="domain" description="LysM" evidence="1">
    <location>
        <begin position="460"/>
        <end position="503"/>
    </location>
</feature>
<organism evidence="2 3">
    <name type="scientific">Halalkalibacter akibai (strain ATCC 43226 / DSM 21942 / CIP 109018 / JCM 9157 / 1139)</name>
    <name type="common">Bacillus akibai</name>
    <dbReference type="NCBI Taxonomy" id="1236973"/>
    <lineage>
        <taxon>Bacteria</taxon>
        <taxon>Bacillati</taxon>
        <taxon>Bacillota</taxon>
        <taxon>Bacilli</taxon>
        <taxon>Bacillales</taxon>
        <taxon>Bacillaceae</taxon>
        <taxon>Halalkalibacter</taxon>
    </lineage>
</organism>
<protein>
    <recommendedName>
        <fullName evidence="1">LysM domain-containing protein</fullName>
    </recommendedName>
</protein>
<dbReference type="CDD" id="cd00118">
    <property type="entry name" value="LysM"/>
    <property type="match status" value="3"/>
</dbReference>
<evidence type="ECO:0000259" key="1">
    <source>
        <dbReference type="PROSITE" id="PS51782"/>
    </source>
</evidence>
<name>W4QUP4_HALA3</name>
<feature type="domain" description="LysM" evidence="1">
    <location>
        <begin position="90"/>
        <end position="133"/>
    </location>
</feature>
<dbReference type="Proteomes" id="UP000018896">
    <property type="component" value="Unassembled WGS sequence"/>
</dbReference>